<keyword evidence="3" id="KW-1185">Reference proteome</keyword>
<dbReference type="InterPro" id="IPR044730">
    <property type="entry name" value="RNase_H-like_dom_plant"/>
</dbReference>
<accession>A0A6A1W5B3</accession>
<evidence type="ECO:0000313" key="3">
    <source>
        <dbReference type="Proteomes" id="UP000516437"/>
    </source>
</evidence>
<dbReference type="Pfam" id="PF13456">
    <property type="entry name" value="RVT_3"/>
    <property type="match status" value="1"/>
</dbReference>
<dbReference type="Proteomes" id="UP000516437">
    <property type="component" value="Chromosome 3"/>
</dbReference>
<evidence type="ECO:0000259" key="1">
    <source>
        <dbReference type="Pfam" id="PF13456"/>
    </source>
</evidence>
<dbReference type="SUPFAM" id="SSF53098">
    <property type="entry name" value="Ribonuclease H-like"/>
    <property type="match status" value="1"/>
</dbReference>
<organism evidence="2 3">
    <name type="scientific">Morella rubra</name>
    <name type="common">Chinese bayberry</name>
    <dbReference type="NCBI Taxonomy" id="262757"/>
    <lineage>
        <taxon>Eukaryota</taxon>
        <taxon>Viridiplantae</taxon>
        <taxon>Streptophyta</taxon>
        <taxon>Embryophyta</taxon>
        <taxon>Tracheophyta</taxon>
        <taxon>Spermatophyta</taxon>
        <taxon>Magnoliopsida</taxon>
        <taxon>eudicotyledons</taxon>
        <taxon>Gunneridae</taxon>
        <taxon>Pentapetalae</taxon>
        <taxon>rosids</taxon>
        <taxon>fabids</taxon>
        <taxon>Fagales</taxon>
        <taxon>Myricaceae</taxon>
        <taxon>Morella</taxon>
    </lineage>
</organism>
<dbReference type="GO" id="GO:0004523">
    <property type="term" value="F:RNA-DNA hybrid ribonuclease activity"/>
    <property type="evidence" value="ECO:0007669"/>
    <property type="project" value="InterPro"/>
</dbReference>
<dbReference type="AlphaFoldDB" id="A0A6A1W5B3"/>
<dbReference type="CDD" id="cd06222">
    <property type="entry name" value="RNase_H_like"/>
    <property type="match status" value="1"/>
</dbReference>
<dbReference type="GO" id="GO:0003676">
    <property type="term" value="F:nucleic acid binding"/>
    <property type="evidence" value="ECO:0007669"/>
    <property type="project" value="InterPro"/>
</dbReference>
<dbReference type="InterPro" id="IPR036397">
    <property type="entry name" value="RNaseH_sf"/>
</dbReference>
<name>A0A6A1W5B3_9ROSI</name>
<dbReference type="InterPro" id="IPR012337">
    <property type="entry name" value="RNaseH-like_sf"/>
</dbReference>
<dbReference type="EMBL" id="RXIC02000021">
    <property type="protein sequence ID" value="KAB1219516.1"/>
    <property type="molecule type" value="Genomic_DNA"/>
</dbReference>
<gene>
    <name evidence="2" type="ORF">CJ030_MR3G012312</name>
</gene>
<dbReference type="PANTHER" id="PTHR47723:SF19">
    <property type="entry name" value="POLYNUCLEOTIDYL TRANSFERASE, RIBONUCLEASE H-LIKE SUPERFAMILY PROTEIN"/>
    <property type="match status" value="1"/>
</dbReference>
<sequence length="84" mass="9575">MVESDSLTLGNEVNNSPDHTIWIIAEQVEAIEDLLKRFPDWQIRWIPRKANRMAHLLAKWAASSGEEGVIPLDTTPVFVKFCDL</sequence>
<feature type="domain" description="RNase H type-1" evidence="1">
    <location>
        <begin position="2"/>
        <end position="61"/>
    </location>
</feature>
<dbReference type="InterPro" id="IPR053151">
    <property type="entry name" value="RNase_H-like"/>
</dbReference>
<dbReference type="Gene3D" id="3.30.420.10">
    <property type="entry name" value="Ribonuclease H-like superfamily/Ribonuclease H"/>
    <property type="match status" value="1"/>
</dbReference>
<evidence type="ECO:0000313" key="2">
    <source>
        <dbReference type="EMBL" id="KAB1219516.1"/>
    </source>
</evidence>
<dbReference type="PANTHER" id="PTHR47723">
    <property type="entry name" value="OS05G0353850 PROTEIN"/>
    <property type="match status" value="1"/>
</dbReference>
<dbReference type="InterPro" id="IPR002156">
    <property type="entry name" value="RNaseH_domain"/>
</dbReference>
<protein>
    <recommendedName>
        <fullName evidence="1">RNase H type-1 domain-containing protein</fullName>
    </recommendedName>
</protein>
<proteinExistence type="predicted"/>
<reference evidence="2 3" key="1">
    <citation type="journal article" date="2019" name="Plant Biotechnol. J.">
        <title>The red bayberry genome and genetic basis of sex determination.</title>
        <authorList>
            <person name="Jia H.M."/>
            <person name="Jia H.J."/>
            <person name="Cai Q.L."/>
            <person name="Wang Y."/>
            <person name="Zhao H.B."/>
            <person name="Yang W.F."/>
            <person name="Wang G.Y."/>
            <person name="Li Y.H."/>
            <person name="Zhan D.L."/>
            <person name="Shen Y.T."/>
            <person name="Niu Q.F."/>
            <person name="Chang L."/>
            <person name="Qiu J."/>
            <person name="Zhao L."/>
            <person name="Xie H.B."/>
            <person name="Fu W.Y."/>
            <person name="Jin J."/>
            <person name="Li X.W."/>
            <person name="Jiao Y."/>
            <person name="Zhou C.C."/>
            <person name="Tu T."/>
            <person name="Chai C.Y."/>
            <person name="Gao J.L."/>
            <person name="Fan L.J."/>
            <person name="van de Weg E."/>
            <person name="Wang J.Y."/>
            <person name="Gao Z.S."/>
        </authorList>
    </citation>
    <scope>NUCLEOTIDE SEQUENCE [LARGE SCALE GENOMIC DNA]</scope>
    <source>
        <tissue evidence="2">Leaves</tissue>
    </source>
</reference>
<comment type="caution">
    <text evidence="2">The sequence shown here is derived from an EMBL/GenBank/DDBJ whole genome shotgun (WGS) entry which is preliminary data.</text>
</comment>
<dbReference type="OrthoDB" id="895680at2759"/>